<dbReference type="Gene3D" id="3.40.30.10">
    <property type="entry name" value="Glutaredoxin"/>
    <property type="match status" value="1"/>
</dbReference>
<sequence>MMKLFDSPPSPFCRKVRVLLHESGQTGSVTMVPTTGNPVADEAPFTENPLGKIPCLARDDGGPMFDSRVICRYLDTRFDAGLYPQDRIWDVLTLEALADGLMDAAILVVYESRWRPEQERSATWVDGQWFKVTRALDALNDGWMPHLGGPVDMGQIAVACALGYLDFRHDDRAWRTGREALAGWYETFSARASMQATRPDA</sequence>
<dbReference type="InterPro" id="IPR036249">
    <property type="entry name" value="Thioredoxin-like_sf"/>
</dbReference>
<accession>A0ABV7GMZ6</accession>
<evidence type="ECO:0000259" key="1">
    <source>
        <dbReference type="PROSITE" id="PS50404"/>
    </source>
</evidence>
<name>A0ABV7GMZ6_9RHOB</name>
<evidence type="ECO:0000313" key="3">
    <source>
        <dbReference type="Proteomes" id="UP001595632"/>
    </source>
</evidence>
<protein>
    <submittedName>
        <fullName evidence="2">Glutathione S-transferase</fullName>
    </submittedName>
</protein>
<dbReference type="SUPFAM" id="SSF52833">
    <property type="entry name" value="Thioredoxin-like"/>
    <property type="match status" value="1"/>
</dbReference>
<dbReference type="Proteomes" id="UP001595632">
    <property type="component" value="Unassembled WGS sequence"/>
</dbReference>
<dbReference type="CDD" id="cd03049">
    <property type="entry name" value="GST_N_3"/>
    <property type="match status" value="1"/>
</dbReference>
<proteinExistence type="predicted"/>
<dbReference type="Pfam" id="PF13410">
    <property type="entry name" value="GST_C_2"/>
    <property type="match status" value="1"/>
</dbReference>
<gene>
    <name evidence="2" type="ORF">ACFOGP_04005</name>
</gene>
<dbReference type="EMBL" id="JBHRTB010000010">
    <property type="protein sequence ID" value="MFC3141856.1"/>
    <property type="molecule type" value="Genomic_DNA"/>
</dbReference>
<dbReference type="SUPFAM" id="SSF47616">
    <property type="entry name" value="GST C-terminal domain-like"/>
    <property type="match status" value="1"/>
</dbReference>
<reference evidence="3" key="1">
    <citation type="journal article" date="2019" name="Int. J. Syst. Evol. Microbiol.">
        <title>The Global Catalogue of Microorganisms (GCM) 10K type strain sequencing project: providing services to taxonomists for standard genome sequencing and annotation.</title>
        <authorList>
            <consortium name="The Broad Institute Genomics Platform"/>
            <consortium name="The Broad Institute Genome Sequencing Center for Infectious Disease"/>
            <person name="Wu L."/>
            <person name="Ma J."/>
        </authorList>
    </citation>
    <scope>NUCLEOTIDE SEQUENCE [LARGE SCALE GENOMIC DNA]</scope>
    <source>
        <strain evidence="3">KCTC 52366</strain>
    </source>
</reference>
<comment type="caution">
    <text evidence="2">The sequence shown here is derived from an EMBL/GenBank/DDBJ whole genome shotgun (WGS) entry which is preliminary data.</text>
</comment>
<dbReference type="InterPro" id="IPR004045">
    <property type="entry name" value="Glutathione_S-Trfase_N"/>
</dbReference>
<feature type="domain" description="GST N-terminal" evidence="1">
    <location>
        <begin position="1"/>
        <end position="82"/>
    </location>
</feature>
<dbReference type="CDD" id="cd03205">
    <property type="entry name" value="GST_C_6"/>
    <property type="match status" value="1"/>
</dbReference>
<dbReference type="Pfam" id="PF13409">
    <property type="entry name" value="GST_N_2"/>
    <property type="match status" value="1"/>
</dbReference>
<dbReference type="RefSeq" id="WP_338052346.1">
    <property type="nucleotide sequence ID" value="NZ_JARGYD010000002.1"/>
</dbReference>
<evidence type="ECO:0000313" key="2">
    <source>
        <dbReference type="EMBL" id="MFC3141856.1"/>
    </source>
</evidence>
<dbReference type="InterPro" id="IPR036282">
    <property type="entry name" value="Glutathione-S-Trfase_C_sf"/>
</dbReference>
<organism evidence="2 3">
    <name type="scientific">Psychromarinibacter halotolerans</name>
    <dbReference type="NCBI Taxonomy" id="1775175"/>
    <lineage>
        <taxon>Bacteria</taxon>
        <taxon>Pseudomonadati</taxon>
        <taxon>Pseudomonadota</taxon>
        <taxon>Alphaproteobacteria</taxon>
        <taxon>Rhodobacterales</taxon>
        <taxon>Paracoccaceae</taxon>
        <taxon>Psychromarinibacter</taxon>
    </lineage>
</organism>
<dbReference type="PROSITE" id="PS50404">
    <property type="entry name" value="GST_NTER"/>
    <property type="match status" value="1"/>
</dbReference>
<keyword evidence="3" id="KW-1185">Reference proteome</keyword>
<dbReference type="Gene3D" id="1.20.1050.10">
    <property type="match status" value="1"/>
</dbReference>